<comment type="caution">
    <text evidence="2">The sequence shown here is derived from an EMBL/GenBank/DDBJ whole genome shotgun (WGS) entry which is preliminary data.</text>
</comment>
<name>A0A4U0WXA5_9PEZI</name>
<keyword evidence="3" id="KW-1185">Reference proteome</keyword>
<accession>A0A4U0WXA5</accession>
<proteinExistence type="predicted"/>
<dbReference type="Proteomes" id="UP000308768">
    <property type="component" value="Unassembled WGS sequence"/>
</dbReference>
<feature type="compositionally biased region" description="Acidic residues" evidence="1">
    <location>
        <begin position="242"/>
        <end position="253"/>
    </location>
</feature>
<dbReference type="EMBL" id="NAJN01000908">
    <property type="protein sequence ID" value="TKA67446.1"/>
    <property type="molecule type" value="Genomic_DNA"/>
</dbReference>
<feature type="region of interest" description="Disordered" evidence="1">
    <location>
        <begin position="1"/>
        <end position="77"/>
    </location>
</feature>
<feature type="region of interest" description="Disordered" evidence="1">
    <location>
        <begin position="131"/>
        <end position="192"/>
    </location>
</feature>
<protein>
    <submittedName>
        <fullName evidence="2">Uncharacterized protein</fullName>
    </submittedName>
</protein>
<feature type="compositionally biased region" description="Acidic residues" evidence="1">
    <location>
        <begin position="1"/>
        <end position="17"/>
    </location>
</feature>
<evidence type="ECO:0000256" key="1">
    <source>
        <dbReference type="SAM" id="MobiDB-lite"/>
    </source>
</evidence>
<feature type="region of interest" description="Disordered" evidence="1">
    <location>
        <begin position="213"/>
        <end position="277"/>
    </location>
</feature>
<evidence type="ECO:0000313" key="2">
    <source>
        <dbReference type="EMBL" id="TKA67446.1"/>
    </source>
</evidence>
<dbReference type="AlphaFoldDB" id="A0A4U0WXA5"/>
<reference evidence="2 3" key="1">
    <citation type="submission" date="2017-03" db="EMBL/GenBank/DDBJ databases">
        <title>Genomes of endolithic fungi from Antarctica.</title>
        <authorList>
            <person name="Coleine C."/>
            <person name="Masonjones S."/>
            <person name="Stajich J.E."/>
        </authorList>
    </citation>
    <scope>NUCLEOTIDE SEQUENCE [LARGE SCALE GENOMIC DNA]</scope>
    <source>
        <strain evidence="2 3">CCFEE 5187</strain>
    </source>
</reference>
<gene>
    <name evidence="2" type="ORF">B0A49_08282</name>
</gene>
<feature type="compositionally biased region" description="Acidic residues" evidence="1">
    <location>
        <begin position="268"/>
        <end position="277"/>
    </location>
</feature>
<feature type="compositionally biased region" description="Basic and acidic residues" evidence="1">
    <location>
        <begin position="154"/>
        <end position="192"/>
    </location>
</feature>
<feature type="compositionally biased region" description="Low complexity" evidence="1">
    <location>
        <begin position="254"/>
        <end position="267"/>
    </location>
</feature>
<evidence type="ECO:0000313" key="3">
    <source>
        <dbReference type="Proteomes" id="UP000308768"/>
    </source>
</evidence>
<organism evidence="2 3">
    <name type="scientific">Cryomyces minteri</name>
    <dbReference type="NCBI Taxonomy" id="331657"/>
    <lineage>
        <taxon>Eukaryota</taxon>
        <taxon>Fungi</taxon>
        <taxon>Dikarya</taxon>
        <taxon>Ascomycota</taxon>
        <taxon>Pezizomycotina</taxon>
        <taxon>Dothideomycetes</taxon>
        <taxon>Dothideomycetes incertae sedis</taxon>
        <taxon>Cryomyces</taxon>
    </lineage>
</organism>
<sequence length="277" mass="30071">MASGDDDAQDAAFDPDSDSPLSSLSSDDDNRSARIVKNTKTDTDAPPKPARSLPTSAAPTKEPPRRPSPHRATGVPFPQYVDLGPLDPGGYTLNGIYIPPVLHRDHPLYQSRDLAYAAHFDRVTAERMRQTNPLWPFGPRNVDGRVPDPGTADVRSRGEDDDPAKSSVRESRTPPRWDERRSLTESVPEKPELDLQDDKVWRKWLLEKENSRYPDADVVEGIAARDAPGADSDANVAPDGGDIADDASDEGNDADQSGSSSEAASEASSDEEWSSGK</sequence>